<protein>
    <submittedName>
        <fullName evidence="3">Protease I</fullName>
        <ecNumber evidence="3">3.2.-.-</ecNumber>
    </submittedName>
</protein>
<evidence type="ECO:0000259" key="2">
    <source>
        <dbReference type="Pfam" id="PF01965"/>
    </source>
</evidence>
<dbReference type="PROSITE" id="PS51276">
    <property type="entry name" value="PEPTIDASE_C56_PFPI"/>
    <property type="match status" value="1"/>
</dbReference>
<organism evidence="3 4">
    <name type="scientific">Alkalibacillus flavidus</name>
    <dbReference type="NCBI Taxonomy" id="546021"/>
    <lineage>
        <taxon>Bacteria</taxon>
        <taxon>Bacillati</taxon>
        <taxon>Bacillota</taxon>
        <taxon>Bacilli</taxon>
        <taxon>Bacillales</taxon>
        <taxon>Bacillaceae</taxon>
        <taxon>Alkalibacillus</taxon>
    </lineage>
</organism>
<keyword evidence="4" id="KW-1185">Reference proteome</keyword>
<dbReference type="NCBIfam" id="TIGR01382">
    <property type="entry name" value="PfpI"/>
    <property type="match status" value="1"/>
</dbReference>
<name>A0ABV2KUN8_9BACI</name>
<dbReference type="Pfam" id="PF01965">
    <property type="entry name" value="DJ-1_PfpI"/>
    <property type="match status" value="1"/>
</dbReference>
<dbReference type="GO" id="GO:0006508">
    <property type="term" value="P:proteolysis"/>
    <property type="evidence" value="ECO:0007669"/>
    <property type="project" value="UniProtKB-KW"/>
</dbReference>
<dbReference type="GO" id="GO:0008233">
    <property type="term" value="F:peptidase activity"/>
    <property type="evidence" value="ECO:0007669"/>
    <property type="project" value="UniProtKB-KW"/>
</dbReference>
<dbReference type="InterPro" id="IPR006286">
    <property type="entry name" value="C56_PfpI-like"/>
</dbReference>
<dbReference type="CDD" id="cd03134">
    <property type="entry name" value="GATase1_PfpI_like"/>
    <property type="match status" value="1"/>
</dbReference>
<evidence type="ECO:0000256" key="1">
    <source>
        <dbReference type="ARBA" id="ARBA00008542"/>
    </source>
</evidence>
<comment type="caution">
    <text evidence="3">The sequence shown here is derived from an EMBL/GenBank/DDBJ whole genome shotgun (WGS) entry which is preliminary data.</text>
</comment>
<evidence type="ECO:0000313" key="3">
    <source>
        <dbReference type="EMBL" id="MET3683281.1"/>
    </source>
</evidence>
<dbReference type="PANTHER" id="PTHR42733">
    <property type="entry name" value="DJ-1 PROTEIN"/>
    <property type="match status" value="1"/>
</dbReference>
<dbReference type="SUPFAM" id="SSF52317">
    <property type="entry name" value="Class I glutamine amidotransferase-like"/>
    <property type="match status" value="1"/>
</dbReference>
<dbReference type="Gene3D" id="3.40.50.880">
    <property type="match status" value="1"/>
</dbReference>
<keyword evidence="3" id="KW-0378">Hydrolase</keyword>
<dbReference type="PANTHER" id="PTHR42733:SF2">
    <property type="entry name" value="DJ-1_THIJ_PFPI FAMILY PROTEIN"/>
    <property type="match status" value="1"/>
</dbReference>
<dbReference type="Proteomes" id="UP001549167">
    <property type="component" value="Unassembled WGS sequence"/>
</dbReference>
<comment type="similarity">
    <text evidence="1">Belongs to the peptidase C56 family.</text>
</comment>
<keyword evidence="3" id="KW-0645">Protease</keyword>
<dbReference type="EMBL" id="JBEPMX010000006">
    <property type="protein sequence ID" value="MET3683281.1"/>
    <property type="molecule type" value="Genomic_DNA"/>
</dbReference>
<dbReference type="GO" id="GO:0016798">
    <property type="term" value="F:hydrolase activity, acting on glycosyl bonds"/>
    <property type="evidence" value="ECO:0007669"/>
    <property type="project" value="UniProtKB-KW"/>
</dbReference>
<dbReference type="RefSeq" id="WP_354219863.1">
    <property type="nucleotide sequence ID" value="NZ_JBEPMX010000006.1"/>
</dbReference>
<dbReference type="EC" id="3.2.-.-" evidence="3"/>
<dbReference type="InterPro" id="IPR002818">
    <property type="entry name" value="DJ-1/PfpI"/>
</dbReference>
<keyword evidence="3" id="KW-0326">Glycosidase</keyword>
<sequence>MSKKVAALLTDMVEEIELTDPAEKLRDAGHSLDLIGKGKGETIKGKNGQEMTLDYGVDDVDPNDYDAILVPGGFSPDILRIDEKNAAFARHFFEADKPVFAICHAPQFLVDTGKLKGKTLTSFVSVRNDLRNAGAEVVDEEVVVDGKLVTSRTPHDLEAFNRESLKLLEA</sequence>
<evidence type="ECO:0000313" key="4">
    <source>
        <dbReference type="Proteomes" id="UP001549167"/>
    </source>
</evidence>
<reference evidence="3 4" key="1">
    <citation type="submission" date="2024-06" db="EMBL/GenBank/DDBJ databases">
        <title>Genomic Encyclopedia of Type Strains, Phase IV (KMG-IV): sequencing the most valuable type-strain genomes for metagenomic binning, comparative biology and taxonomic classification.</title>
        <authorList>
            <person name="Goeker M."/>
        </authorList>
    </citation>
    <scope>NUCLEOTIDE SEQUENCE [LARGE SCALE GENOMIC DNA]</scope>
    <source>
        <strain evidence="3 4">DSM 23520</strain>
    </source>
</reference>
<dbReference type="InterPro" id="IPR029062">
    <property type="entry name" value="Class_I_gatase-like"/>
</dbReference>
<proteinExistence type="inferred from homology"/>
<accession>A0ABV2KUN8</accession>
<gene>
    <name evidence="3" type="ORF">ABID56_001376</name>
</gene>
<feature type="domain" description="DJ-1/PfpI" evidence="2">
    <location>
        <begin position="3"/>
        <end position="166"/>
    </location>
</feature>